<evidence type="ECO:0000256" key="1">
    <source>
        <dbReference type="SAM" id="MobiDB-lite"/>
    </source>
</evidence>
<proteinExistence type="predicted"/>
<protein>
    <submittedName>
        <fullName evidence="3">Uncharacterized protein</fullName>
    </submittedName>
</protein>
<organism evidence="3 4">
    <name type="scientific">Mesorhizobium alhagi CCNWXJ12-2</name>
    <dbReference type="NCBI Taxonomy" id="1107882"/>
    <lineage>
        <taxon>Bacteria</taxon>
        <taxon>Pseudomonadati</taxon>
        <taxon>Pseudomonadota</taxon>
        <taxon>Alphaproteobacteria</taxon>
        <taxon>Hyphomicrobiales</taxon>
        <taxon>Phyllobacteriaceae</taxon>
        <taxon>Allomesorhizobium</taxon>
    </lineage>
</organism>
<accession>H0HZT5</accession>
<name>H0HZT5_9HYPH</name>
<evidence type="ECO:0000256" key="2">
    <source>
        <dbReference type="SAM" id="SignalP"/>
    </source>
</evidence>
<dbReference type="EMBL" id="AHAM01000255">
    <property type="protein sequence ID" value="EHK53788.1"/>
    <property type="molecule type" value="Genomic_DNA"/>
</dbReference>
<feature type="region of interest" description="Disordered" evidence="1">
    <location>
        <begin position="108"/>
        <end position="149"/>
    </location>
</feature>
<keyword evidence="4" id="KW-1185">Reference proteome</keyword>
<dbReference type="AlphaFoldDB" id="H0HZT5"/>
<evidence type="ECO:0000313" key="4">
    <source>
        <dbReference type="Proteomes" id="UP000003250"/>
    </source>
</evidence>
<feature type="compositionally biased region" description="Low complexity" evidence="1">
    <location>
        <begin position="108"/>
        <end position="122"/>
    </location>
</feature>
<gene>
    <name evidence="3" type="ORF">MAXJ12_28608</name>
</gene>
<dbReference type="PATRIC" id="fig|1107882.3.peg.5539"/>
<feature type="signal peptide" evidence="2">
    <location>
        <begin position="1"/>
        <end position="24"/>
    </location>
</feature>
<keyword evidence="2" id="KW-0732">Signal</keyword>
<sequence length="149" mass="15238">MPVRSFWKLFVLAVAAVCAGSAHASSIVTLAPMTGPIGPSMIVAGPPDMPEDAVETDERRMVTRSILAFGPPDVAYENVASVGEKPKKPRRGFAPMVLRGGIAGGAFSSASSPVQASAPADARPTPSRQSAAPNGDPVDAPAPESPVTY</sequence>
<dbReference type="Proteomes" id="UP000003250">
    <property type="component" value="Unassembled WGS sequence"/>
</dbReference>
<feature type="chain" id="PRO_5003535253" evidence="2">
    <location>
        <begin position="25"/>
        <end position="149"/>
    </location>
</feature>
<reference evidence="3 4" key="1">
    <citation type="journal article" date="2012" name="J. Bacteriol.">
        <title>Draft Genome Sequence of Mesorhizobium alhagi CCNWXJ12-2T, a Novel Salt-Resistant Species Isolated from the Desert of Northwestern China.</title>
        <authorList>
            <person name="Zhou M."/>
            <person name="Chen W."/>
            <person name="Chen H."/>
            <person name="Wei G."/>
        </authorList>
    </citation>
    <scope>NUCLEOTIDE SEQUENCE [LARGE SCALE GENOMIC DNA]</scope>
    <source>
        <strain evidence="3 4">CCNWXJ12-2</strain>
    </source>
</reference>
<dbReference type="RefSeq" id="WP_008839292.1">
    <property type="nucleotide sequence ID" value="NZ_AHAM01000255.1"/>
</dbReference>
<evidence type="ECO:0000313" key="3">
    <source>
        <dbReference type="EMBL" id="EHK53788.1"/>
    </source>
</evidence>